<evidence type="ECO:0000313" key="3">
    <source>
        <dbReference type="Proteomes" id="UP000016638"/>
    </source>
</evidence>
<evidence type="ECO:0000256" key="1">
    <source>
        <dbReference type="SAM" id="Phobius"/>
    </source>
</evidence>
<accession>U2VE09</accession>
<dbReference type="EMBL" id="AWEZ01000004">
    <property type="protein sequence ID" value="ERL10796.1"/>
    <property type="molecule type" value="Genomic_DNA"/>
</dbReference>
<feature type="transmembrane region" description="Helical" evidence="1">
    <location>
        <begin position="69"/>
        <end position="93"/>
    </location>
</feature>
<evidence type="ECO:0000313" key="2">
    <source>
        <dbReference type="EMBL" id="ERL10796.1"/>
    </source>
</evidence>
<dbReference type="Proteomes" id="UP000016638">
    <property type="component" value="Unassembled WGS sequence"/>
</dbReference>
<dbReference type="PATRIC" id="fig|1125712.3.peg.67"/>
<keyword evidence="1" id="KW-1133">Transmembrane helix</keyword>
<name>U2VE09_9ACTN</name>
<keyword evidence="1" id="KW-0472">Membrane</keyword>
<dbReference type="RefSeq" id="WP_021724883.1">
    <property type="nucleotide sequence ID" value="NZ_AWEZ01000004.1"/>
</dbReference>
<dbReference type="AlphaFoldDB" id="U2VE09"/>
<comment type="caution">
    <text evidence="2">The sequence shown here is derived from an EMBL/GenBank/DDBJ whole genome shotgun (WGS) entry which is preliminary data.</text>
</comment>
<sequence length="125" mass="12794">MTPESKRLKVGCLIAMTIGLAAIIVGIGLLLTGSRGVPLVLATIFGVLCLFAAARGSMLANVPANAGRVFVLSLVIALACILMGVAMAVLFAAEMVANVLFAAMTLIMLVVAGLARVIVNKLSRV</sequence>
<keyword evidence="3" id="KW-1185">Reference proteome</keyword>
<proteinExistence type="predicted"/>
<feature type="transmembrane region" description="Helical" evidence="1">
    <location>
        <begin position="99"/>
        <end position="119"/>
    </location>
</feature>
<gene>
    <name evidence="2" type="ORF">HMPREF1316_2218</name>
</gene>
<feature type="transmembrane region" description="Helical" evidence="1">
    <location>
        <begin position="12"/>
        <end position="31"/>
    </location>
</feature>
<feature type="transmembrane region" description="Helical" evidence="1">
    <location>
        <begin position="37"/>
        <end position="57"/>
    </location>
</feature>
<organism evidence="2 3">
    <name type="scientific">Olsenella profusa F0195</name>
    <dbReference type="NCBI Taxonomy" id="1125712"/>
    <lineage>
        <taxon>Bacteria</taxon>
        <taxon>Bacillati</taxon>
        <taxon>Actinomycetota</taxon>
        <taxon>Coriobacteriia</taxon>
        <taxon>Coriobacteriales</taxon>
        <taxon>Atopobiaceae</taxon>
        <taxon>Olsenella</taxon>
    </lineage>
</organism>
<protein>
    <submittedName>
        <fullName evidence="2">Uncharacterized protein</fullName>
    </submittedName>
</protein>
<keyword evidence="1" id="KW-0812">Transmembrane</keyword>
<reference evidence="2 3" key="1">
    <citation type="submission" date="2013-08" db="EMBL/GenBank/DDBJ databases">
        <authorList>
            <person name="Durkin A.S."/>
            <person name="Haft D.R."/>
            <person name="McCorrison J."/>
            <person name="Torralba M."/>
            <person name="Gillis M."/>
            <person name="Haft D.H."/>
            <person name="Methe B."/>
            <person name="Sutton G."/>
            <person name="Nelson K.E."/>
        </authorList>
    </citation>
    <scope>NUCLEOTIDE SEQUENCE [LARGE SCALE GENOMIC DNA]</scope>
    <source>
        <strain evidence="2 3">F0195</strain>
    </source>
</reference>